<evidence type="ECO:0000313" key="1">
    <source>
        <dbReference type="EMBL" id="TFD29342.1"/>
    </source>
</evidence>
<dbReference type="Gene3D" id="1.10.10.60">
    <property type="entry name" value="Homeodomain-like"/>
    <property type="match status" value="1"/>
</dbReference>
<dbReference type="EMBL" id="SOHA01000033">
    <property type="protein sequence ID" value="TFD29342.1"/>
    <property type="molecule type" value="Genomic_DNA"/>
</dbReference>
<keyword evidence="2" id="KW-1185">Reference proteome</keyword>
<dbReference type="GO" id="GO:0003677">
    <property type="term" value="F:DNA binding"/>
    <property type="evidence" value="ECO:0007669"/>
    <property type="project" value="InterPro"/>
</dbReference>
<protein>
    <recommendedName>
        <fullName evidence="3">Transposase</fullName>
    </recommendedName>
</protein>
<proteinExistence type="predicted"/>
<evidence type="ECO:0000313" key="2">
    <source>
        <dbReference type="Proteomes" id="UP000297472"/>
    </source>
</evidence>
<accession>A0A4Y8JVS1</accession>
<dbReference type="GO" id="GO:0004803">
    <property type="term" value="F:transposase activity"/>
    <property type="evidence" value="ECO:0007669"/>
    <property type="project" value="InterPro"/>
</dbReference>
<name>A0A4Y8JVS1_9MICO</name>
<organism evidence="1 2">
    <name type="scientific">Cryobacterium cryoconiti</name>
    <dbReference type="NCBI Taxonomy" id="1259239"/>
    <lineage>
        <taxon>Bacteria</taxon>
        <taxon>Bacillati</taxon>
        <taxon>Actinomycetota</taxon>
        <taxon>Actinomycetes</taxon>
        <taxon>Micrococcales</taxon>
        <taxon>Microbacteriaceae</taxon>
        <taxon>Cryobacterium</taxon>
    </lineage>
</organism>
<dbReference type="InterPro" id="IPR002514">
    <property type="entry name" value="Transposase_8"/>
</dbReference>
<dbReference type="GO" id="GO:0006313">
    <property type="term" value="P:DNA transposition"/>
    <property type="evidence" value="ECO:0007669"/>
    <property type="project" value="InterPro"/>
</dbReference>
<dbReference type="AlphaFoldDB" id="A0A4Y8JVS1"/>
<dbReference type="InterPro" id="IPR009057">
    <property type="entry name" value="Homeodomain-like_sf"/>
</dbReference>
<comment type="caution">
    <text evidence="1">The sequence shown here is derived from an EMBL/GenBank/DDBJ whole genome shotgun (WGS) entry which is preliminary data.</text>
</comment>
<reference evidence="1 2" key="1">
    <citation type="submission" date="2019-03" db="EMBL/GenBank/DDBJ databases">
        <title>Genomics of glacier-inhabiting Cryobacterium strains.</title>
        <authorList>
            <person name="Liu Q."/>
            <person name="Xin Y.-H."/>
        </authorList>
    </citation>
    <scope>NUCLEOTIDE SEQUENCE [LARGE SCALE GENOMIC DNA]</scope>
    <source>
        <strain evidence="1 2">TMT1-51</strain>
    </source>
</reference>
<dbReference type="Proteomes" id="UP000297472">
    <property type="component" value="Unassembled WGS sequence"/>
</dbReference>
<evidence type="ECO:0008006" key="3">
    <source>
        <dbReference type="Google" id="ProtNLM"/>
    </source>
</evidence>
<dbReference type="RefSeq" id="WP_134424886.1">
    <property type="nucleotide sequence ID" value="NZ_SOHA01000033.1"/>
</dbReference>
<dbReference type="SUPFAM" id="SSF46689">
    <property type="entry name" value="Homeodomain-like"/>
    <property type="match status" value="1"/>
</dbReference>
<gene>
    <name evidence="1" type="ORF">E3T49_10595</name>
</gene>
<dbReference type="OrthoDB" id="4379323at2"/>
<sequence>MAHRKYGRYTPELRAEALARVAASGESIVKVAEEIGVDHRTLWKWVNDAKLEQIDPGGELTPVARKRIRDLEKENASLRRDLDFQKKAQAFFRERDQNENGSN</sequence>
<dbReference type="Pfam" id="PF01527">
    <property type="entry name" value="HTH_Tnp_1"/>
    <property type="match status" value="1"/>
</dbReference>